<dbReference type="InterPro" id="IPR036005">
    <property type="entry name" value="Creatinase/aminopeptidase-like"/>
</dbReference>
<evidence type="ECO:0000313" key="7">
    <source>
        <dbReference type="EMBL" id="RKP12166.1"/>
    </source>
</evidence>
<gene>
    <name evidence="7" type="ORF">BJ684DRAFT_326</name>
</gene>
<accession>A0A4P9Y064</accession>
<dbReference type="EMBL" id="KZ988451">
    <property type="protein sequence ID" value="RKP12166.1"/>
    <property type="molecule type" value="Genomic_DNA"/>
</dbReference>
<name>A0A4P9Y064_9FUNG</name>
<dbReference type="GO" id="GO:0046872">
    <property type="term" value="F:metal ion binding"/>
    <property type="evidence" value="ECO:0007669"/>
    <property type="project" value="UniProtKB-KW"/>
</dbReference>
<feature type="non-terminal residue" evidence="7">
    <location>
        <position position="1"/>
    </location>
</feature>
<feature type="domain" description="Peptidase M24" evidence="6">
    <location>
        <begin position="2"/>
        <end position="218"/>
    </location>
</feature>
<dbReference type="InterPro" id="IPR000994">
    <property type="entry name" value="Pept_M24"/>
</dbReference>
<evidence type="ECO:0000256" key="1">
    <source>
        <dbReference type="ARBA" id="ARBA00022438"/>
    </source>
</evidence>
<protein>
    <recommendedName>
        <fullName evidence="5">Methionine aminopeptidase</fullName>
        <ecNumber evidence="5">3.4.11.18</ecNumber>
    </recommendedName>
</protein>
<dbReference type="Gene3D" id="3.90.230.10">
    <property type="entry name" value="Creatinase/methionine aminopeptidase superfamily"/>
    <property type="match status" value="1"/>
</dbReference>
<dbReference type="PANTHER" id="PTHR43330:SF8">
    <property type="entry name" value="METHIONINE AMINOPEPTIDASE 1D, MITOCHONDRIAL"/>
    <property type="match status" value="1"/>
</dbReference>
<evidence type="ECO:0000256" key="5">
    <source>
        <dbReference type="RuleBase" id="RU003653"/>
    </source>
</evidence>
<comment type="similarity">
    <text evidence="5">Belongs to the peptidase M24A family.</text>
</comment>
<evidence type="ECO:0000256" key="4">
    <source>
        <dbReference type="ARBA" id="ARBA00022801"/>
    </source>
</evidence>
<dbReference type="PRINTS" id="PR00599">
    <property type="entry name" value="MAPEPTIDASE"/>
</dbReference>
<sequence>LAAKTLAHARSLITEGITTEALDDQIHAFILKHAAYPSPLNYLGFPKSICTSISNVVCHGIPDSRPLKDGDIINVDITVYLDGYHGDTSDTFLVGQVDDPGKRLVEWTHRALEKAIAICRPGTAFSDIGRTVEDLAIKGGYTVNREFSGHGIGKEFHCLPLILHHANDEPGIMEEGMVFTIEPMLCQGRSEIITWPDGWTMATKDHGRSAQAEHTLLIIPGGVSVLT</sequence>
<dbReference type="PROSITE" id="PS00680">
    <property type="entry name" value="MAP_1"/>
    <property type="match status" value="1"/>
</dbReference>
<dbReference type="InterPro" id="IPR001714">
    <property type="entry name" value="Pept_M24_MAP"/>
</dbReference>
<dbReference type="Proteomes" id="UP000267251">
    <property type="component" value="Unassembled WGS sequence"/>
</dbReference>
<evidence type="ECO:0000256" key="3">
    <source>
        <dbReference type="ARBA" id="ARBA00022723"/>
    </source>
</evidence>
<keyword evidence="8" id="KW-1185">Reference proteome</keyword>
<dbReference type="AlphaFoldDB" id="A0A4P9Y064"/>
<reference evidence="8" key="1">
    <citation type="journal article" date="2018" name="Nat. Microbiol.">
        <title>Leveraging single-cell genomics to expand the fungal tree of life.</title>
        <authorList>
            <person name="Ahrendt S.R."/>
            <person name="Quandt C.A."/>
            <person name="Ciobanu D."/>
            <person name="Clum A."/>
            <person name="Salamov A."/>
            <person name="Andreopoulos B."/>
            <person name="Cheng J.F."/>
            <person name="Woyke T."/>
            <person name="Pelin A."/>
            <person name="Henrissat B."/>
            <person name="Reynolds N.K."/>
            <person name="Benny G.L."/>
            <person name="Smith M.E."/>
            <person name="James T.Y."/>
            <person name="Grigoriev I.V."/>
        </authorList>
    </citation>
    <scope>NUCLEOTIDE SEQUENCE [LARGE SCALE GENOMIC DNA]</scope>
</reference>
<keyword evidence="1 5" id="KW-0031">Aminopeptidase</keyword>
<dbReference type="OrthoDB" id="3209743at2759"/>
<dbReference type="NCBIfam" id="TIGR00500">
    <property type="entry name" value="met_pdase_I"/>
    <property type="match status" value="1"/>
</dbReference>
<keyword evidence="3 5" id="KW-0479">Metal-binding</keyword>
<dbReference type="Pfam" id="PF00557">
    <property type="entry name" value="Peptidase_M24"/>
    <property type="match status" value="1"/>
</dbReference>
<dbReference type="InterPro" id="IPR002467">
    <property type="entry name" value="Pept_M24A_MAP1"/>
</dbReference>
<evidence type="ECO:0000259" key="6">
    <source>
        <dbReference type="Pfam" id="PF00557"/>
    </source>
</evidence>
<dbReference type="EC" id="3.4.11.18" evidence="5"/>
<keyword evidence="4" id="KW-0378">Hydrolase</keyword>
<evidence type="ECO:0000313" key="8">
    <source>
        <dbReference type="Proteomes" id="UP000267251"/>
    </source>
</evidence>
<dbReference type="GO" id="GO:0070006">
    <property type="term" value="F:metalloaminopeptidase activity"/>
    <property type="evidence" value="ECO:0007669"/>
    <property type="project" value="InterPro"/>
</dbReference>
<dbReference type="HAMAP" id="MF_01974">
    <property type="entry name" value="MetAP_1"/>
    <property type="match status" value="1"/>
</dbReference>
<evidence type="ECO:0000256" key="2">
    <source>
        <dbReference type="ARBA" id="ARBA00022670"/>
    </source>
</evidence>
<dbReference type="PANTHER" id="PTHR43330">
    <property type="entry name" value="METHIONINE AMINOPEPTIDASE"/>
    <property type="match status" value="1"/>
</dbReference>
<dbReference type="CDD" id="cd01086">
    <property type="entry name" value="MetAP1"/>
    <property type="match status" value="1"/>
</dbReference>
<comment type="catalytic activity">
    <reaction evidence="5">
        <text>Release of N-terminal amino acids, preferentially methionine, from peptides and arylamides.</text>
        <dbReference type="EC" id="3.4.11.18"/>
    </reaction>
</comment>
<keyword evidence="2 5" id="KW-0645">Protease</keyword>
<organism evidence="7 8">
    <name type="scientific">Piptocephalis cylindrospora</name>
    <dbReference type="NCBI Taxonomy" id="1907219"/>
    <lineage>
        <taxon>Eukaryota</taxon>
        <taxon>Fungi</taxon>
        <taxon>Fungi incertae sedis</taxon>
        <taxon>Zoopagomycota</taxon>
        <taxon>Zoopagomycotina</taxon>
        <taxon>Zoopagomycetes</taxon>
        <taxon>Zoopagales</taxon>
        <taxon>Piptocephalidaceae</taxon>
        <taxon>Piptocephalis</taxon>
    </lineage>
</organism>
<dbReference type="SUPFAM" id="SSF55920">
    <property type="entry name" value="Creatinase/aminopeptidase"/>
    <property type="match status" value="1"/>
</dbReference>
<feature type="non-terminal residue" evidence="7">
    <location>
        <position position="227"/>
    </location>
</feature>
<proteinExistence type="inferred from homology"/>
<comment type="cofactor">
    <cofactor evidence="5">
        <name>Co(2+)</name>
        <dbReference type="ChEBI" id="CHEBI:48828"/>
    </cofactor>
    <cofactor evidence="5">
        <name>Zn(2+)</name>
        <dbReference type="ChEBI" id="CHEBI:29105"/>
    </cofactor>
    <cofactor evidence="5">
        <name>Mn(2+)</name>
        <dbReference type="ChEBI" id="CHEBI:29035"/>
    </cofactor>
    <cofactor evidence="5">
        <name>Fe(2+)</name>
        <dbReference type="ChEBI" id="CHEBI:29033"/>
    </cofactor>
    <text evidence="5">Binds 2 divalent metal cations per subunit. Has a high-affinity and a low affinity metal-binding site. The true nature of the physiological cofactor is under debate. The enzyme is active with cobalt, zinc, manganese or divalent iron ions.</text>
</comment>
<dbReference type="GO" id="GO:0004239">
    <property type="term" value="F:initiator methionyl aminopeptidase activity"/>
    <property type="evidence" value="ECO:0007669"/>
    <property type="project" value="UniProtKB-EC"/>
</dbReference>
<dbReference type="GO" id="GO:0006508">
    <property type="term" value="P:proteolysis"/>
    <property type="evidence" value="ECO:0007669"/>
    <property type="project" value="UniProtKB-KW"/>
</dbReference>
<comment type="function">
    <text evidence="5">Cotranslationally removes the N-terminal methionine from nascent proteins. The N-terminal methionine is often cleaved when the second residue in the primary sequence is small and uncharged (Met-Ala-, Cys, Gly, Pro, Ser, Thr, or Val).</text>
</comment>